<feature type="active site" description="Proton donor" evidence="7">
    <location>
        <position position="327"/>
    </location>
</feature>
<comment type="similarity">
    <text evidence="2">Belongs to the glycosyl hydrolase 13 family.</text>
</comment>
<dbReference type="GO" id="GO:0005975">
    <property type="term" value="P:carbohydrate metabolic process"/>
    <property type="evidence" value="ECO:0007669"/>
    <property type="project" value="InterPro"/>
</dbReference>
<evidence type="ECO:0000256" key="7">
    <source>
        <dbReference type="PIRSR" id="PIRSR001021-1"/>
    </source>
</evidence>
<reference evidence="11" key="1">
    <citation type="journal article" date="2013" name="Stand. Genomic Sci.">
        <title>Complete genome sequence of the halophilic bacterium Spirochaeta africana type strain (Z-7692(T)) from the alkaline Lake Magadi in the East African Rift.</title>
        <authorList>
            <person name="Liolos K."/>
            <person name="Abt B."/>
            <person name="Scheuner C."/>
            <person name="Teshima H."/>
            <person name="Held B."/>
            <person name="Lapidus A."/>
            <person name="Nolan M."/>
            <person name="Lucas S."/>
            <person name="Deshpande S."/>
            <person name="Cheng J.F."/>
            <person name="Tapia R."/>
            <person name="Goodwin L.A."/>
            <person name="Pitluck S."/>
            <person name="Pagani I."/>
            <person name="Ivanova N."/>
            <person name="Mavromatis K."/>
            <person name="Mikhailova N."/>
            <person name="Huntemann M."/>
            <person name="Pati A."/>
            <person name="Chen A."/>
            <person name="Palaniappan K."/>
            <person name="Land M."/>
            <person name="Rohde M."/>
            <person name="Tindall B.J."/>
            <person name="Detter J.C."/>
            <person name="Goker M."/>
            <person name="Bristow J."/>
            <person name="Eisen J.A."/>
            <person name="Markowitz V."/>
            <person name="Hugenholtz P."/>
            <person name="Woyke T."/>
            <person name="Klenk H.P."/>
            <person name="Kyrpides N.C."/>
        </authorList>
    </citation>
    <scope>NUCLEOTIDE SEQUENCE</scope>
    <source>
        <strain evidence="11">ATCC 700263 / DSM 8902 / Z-7692</strain>
    </source>
</reference>
<sequence>MKNIIKIIVIFSVVLFVGCQNPTNSGESDPGHTSPDSGRDPLGLDGYADYTPIDSEWDGEYPEIPAEQVNNTMFQMFYWNSYPGLWSEVAGAGEHLAEIGITSMWLPPAAKAMGGTYDVGYAVYDFWDLGEFDQKGTTATRYGTRSELQEAIADLKALGIDSYYDVVFNHRMGGDNQEQVPTAEGDTVSAWTDFTLQGRNAHYTQDSWGDLYHDFDWDWRVFNGVDYYNDTQHNNPVLFEGKLPPNTFHADWYLMGTDVDYWYRPDGGDGDFVIRDEMQAWGRWIVEEIGFAGFRMDAIAHVPSDFTKEWVDALQYATSDDLFFVAEAWVGDVGAYLDDVDSAHLRAFDFSLRGEFVELSSGTKDMSNWGTPLIHTDARSQAVTFVDNHDTSRQGNPYNSPQVENYKNQAYAYILMREHGVPTVFARDWDEFGMAPELARMITARRYFAYGAGHEGGGDDQVYVYTREGLSGIPGTGAVMLISGRDTGDVWSGEINSYQPDTTFVDYTGNVSGEVTTDSSGVGEFRVNLTESTGWSIWVPQL</sequence>
<dbReference type="InterPro" id="IPR013780">
    <property type="entry name" value="Glyco_hydro_b"/>
</dbReference>
<protein>
    <submittedName>
        <fullName evidence="10">Glycosidase</fullName>
    </submittedName>
</protein>
<organism evidence="10 11">
    <name type="scientific">Spirochaeta africana (strain ATCC 700263 / DSM 8902 / Z-7692)</name>
    <dbReference type="NCBI Taxonomy" id="889378"/>
    <lineage>
        <taxon>Bacteria</taxon>
        <taxon>Pseudomonadati</taxon>
        <taxon>Spirochaetota</taxon>
        <taxon>Spirochaetia</taxon>
        <taxon>Spirochaetales</taxon>
        <taxon>Spirochaetaceae</taxon>
        <taxon>Spirochaeta</taxon>
    </lineage>
</organism>
<feature type="binding site" evidence="8">
    <location>
        <position position="260"/>
    </location>
    <ligand>
        <name>Ca(2+)</name>
        <dbReference type="ChEBI" id="CHEBI:29108"/>
        <label>2</label>
    </ligand>
</feature>
<dbReference type="RefSeq" id="WP_014456371.1">
    <property type="nucleotide sequence ID" value="NC_017098.1"/>
</dbReference>
<dbReference type="GO" id="GO:0005509">
    <property type="term" value="F:calcium ion binding"/>
    <property type="evidence" value="ECO:0007669"/>
    <property type="project" value="InterPro"/>
</dbReference>
<dbReference type="Gene3D" id="3.20.20.80">
    <property type="entry name" value="Glycosidases"/>
    <property type="match status" value="1"/>
</dbReference>
<dbReference type="SMART" id="SM00642">
    <property type="entry name" value="Aamy"/>
    <property type="match status" value="1"/>
</dbReference>
<keyword evidence="11" id="KW-1185">Reference proteome</keyword>
<dbReference type="KEGG" id="sfc:Spiaf_2357"/>
<dbReference type="PATRIC" id="fig|889378.3.peg.2331"/>
<evidence type="ECO:0000256" key="8">
    <source>
        <dbReference type="PIRSR" id="PIRSR001021-2"/>
    </source>
</evidence>
<evidence type="ECO:0000313" key="11">
    <source>
        <dbReference type="Proteomes" id="UP000007383"/>
    </source>
</evidence>
<dbReference type="PANTHER" id="PTHR43447">
    <property type="entry name" value="ALPHA-AMYLASE"/>
    <property type="match status" value="1"/>
</dbReference>
<feature type="binding site" evidence="8">
    <location>
        <position position="258"/>
    </location>
    <ligand>
        <name>Ca(2+)</name>
        <dbReference type="ChEBI" id="CHEBI:29108"/>
        <label>1</label>
    </ligand>
</feature>
<dbReference type="InterPro" id="IPR013776">
    <property type="entry name" value="A-amylase_thermo"/>
</dbReference>
<dbReference type="InterPro" id="IPR006047">
    <property type="entry name" value="GH13_cat_dom"/>
</dbReference>
<feature type="active site" description="Nucleophile" evidence="7">
    <location>
        <position position="297"/>
    </location>
</feature>
<dbReference type="Gene3D" id="2.40.30.140">
    <property type="match status" value="1"/>
</dbReference>
<evidence type="ECO:0000259" key="9">
    <source>
        <dbReference type="SMART" id="SM00642"/>
    </source>
</evidence>
<dbReference type="InterPro" id="IPR017853">
    <property type="entry name" value="GH"/>
</dbReference>
<keyword evidence="6 10" id="KW-0326">Glycosidase</keyword>
<dbReference type="GO" id="GO:0004553">
    <property type="term" value="F:hydrolase activity, hydrolyzing O-glycosyl compounds"/>
    <property type="evidence" value="ECO:0007669"/>
    <property type="project" value="InterPro"/>
</dbReference>
<dbReference type="EMBL" id="CP003282">
    <property type="protein sequence ID" value="AFG38389.1"/>
    <property type="molecule type" value="Genomic_DNA"/>
</dbReference>
<keyword evidence="5" id="KW-0119">Carbohydrate metabolism</keyword>
<feature type="binding site" evidence="8">
    <location>
        <position position="169"/>
    </location>
    <ligand>
        <name>Ca(2+)</name>
        <dbReference type="ChEBI" id="CHEBI:29108"/>
        <label>1</label>
    </ligand>
</feature>
<evidence type="ECO:0000256" key="1">
    <source>
        <dbReference type="ARBA" id="ARBA00001913"/>
    </source>
</evidence>
<accession>H9ULJ6</accession>
<dbReference type="PIRSF" id="PIRSF001021">
    <property type="entry name" value="Alph-amls_thrmst"/>
    <property type="match status" value="1"/>
</dbReference>
<dbReference type="OrthoDB" id="368247at2"/>
<dbReference type="eggNOG" id="COG0366">
    <property type="taxonomic scope" value="Bacteria"/>
</dbReference>
<evidence type="ECO:0000313" key="10">
    <source>
        <dbReference type="EMBL" id="AFG38389.1"/>
    </source>
</evidence>
<keyword evidence="8" id="KW-0106">Calcium</keyword>
<dbReference type="AlphaFoldDB" id="H9ULJ6"/>
<dbReference type="PROSITE" id="PS51257">
    <property type="entry name" value="PROKAR_LIPOPROTEIN"/>
    <property type="match status" value="1"/>
</dbReference>
<dbReference type="STRING" id="889378.Spiaf_2357"/>
<keyword evidence="4" id="KW-0378">Hydrolase</keyword>
<evidence type="ECO:0000256" key="4">
    <source>
        <dbReference type="ARBA" id="ARBA00022801"/>
    </source>
</evidence>
<evidence type="ECO:0000256" key="6">
    <source>
        <dbReference type="ARBA" id="ARBA00023295"/>
    </source>
</evidence>
<dbReference type="SUPFAM" id="SSF51011">
    <property type="entry name" value="Glycosyl hydrolase domain"/>
    <property type="match status" value="1"/>
</dbReference>
<comment type="cofactor">
    <cofactor evidence="1">
        <name>Ca(2+)</name>
        <dbReference type="ChEBI" id="CHEBI:29108"/>
    </cofactor>
</comment>
<dbReference type="Proteomes" id="UP000007383">
    <property type="component" value="Chromosome"/>
</dbReference>
<dbReference type="Gene3D" id="2.60.40.1180">
    <property type="entry name" value="Golgi alpha-mannosidase II"/>
    <property type="match status" value="1"/>
</dbReference>
<dbReference type="SUPFAM" id="SSF51445">
    <property type="entry name" value="(Trans)glycosidases"/>
    <property type="match status" value="1"/>
</dbReference>
<evidence type="ECO:0000256" key="2">
    <source>
        <dbReference type="ARBA" id="ARBA00008061"/>
    </source>
</evidence>
<gene>
    <name evidence="10" type="ordered locus">Spiaf_2357</name>
</gene>
<evidence type="ECO:0000256" key="3">
    <source>
        <dbReference type="ARBA" id="ARBA00022723"/>
    </source>
</evidence>
<dbReference type="HOGENOM" id="CLU_024572_2_1_12"/>
<proteinExistence type="inferred from homology"/>
<evidence type="ECO:0000256" key="5">
    <source>
        <dbReference type="ARBA" id="ARBA00023277"/>
    </source>
</evidence>
<keyword evidence="3 8" id="KW-0479">Metal-binding</keyword>
<name>H9ULJ6_SPIAZ</name>
<feature type="binding site" evidence="8">
    <location>
        <position position="301"/>
    </location>
    <ligand>
        <name>Ca(2+)</name>
        <dbReference type="ChEBI" id="CHEBI:29108"/>
        <label>1</label>
    </ligand>
</feature>
<feature type="domain" description="Glycosyl hydrolase family 13 catalytic" evidence="9">
    <location>
        <begin position="71"/>
        <end position="445"/>
    </location>
</feature>